<dbReference type="Gene3D" id="1.10.10.10">
    <property type="entry name" value="Winged helix-like DNA-binding domain superfamily/Winged helix DNA-binding domain"/>
    <property type="match status" value="1"/>
</dbReference>
<evidence type="ECO:0000259" key="5">
    <source>
        <dbReference type="PROSITE" id="PS50043"/>
    </source>
</evidence>
<dbReference type="RefSeq" id="WP_053010359.1">
    <property type="nucleotide sequence ID" value="NZ_CWJI01000019.1"/>
</dbReference>
<dbReference type="InterPro" id="IPR036388">
    <property type="entry name" value="WH-like_DNA-bd_sf"/>
</dbReference>
<dbReference type="AlphaFoldDB" id="A0A0H5M0Z2"/>
<evidence type="ECO:0000259" key="6">
    <source>
        <dbReference type="PROSITE" id="PS50110"/>
    </source>
</evidence>
<dbReference type="PANTHER" id="PTHR45566">
    <property type="entry name" value="HTH-TYPE TRANSCRIPTIONAL REGULATOR YHJB-RELATED"/>
    <property type="match status" value="1"/>
</dbReference>
<evidence type="ECO:0000313" key="8">
    <source>
        <dbReference type="Proteomes" id="UP000043316"/>
    </source>
</evidence>
<dbReference type="PANTHER" id="PTHR45566:SF2">
    <property type="entry name" value="NARL SUBFAMILY"/>
    <property type="match status" value="1"/>
</dbReference>
<name>A0A0H5M0Z2_YERIN</name>
<feature type="modified residue" description="4-aspartylphosphate" evidence="4">
    <location>
        <position position="52"/>
    </location>
</feature>
<dbReference type="InterPro" id="IPR011006">
    <property type="entry name" value="CheY-like_superfamily"/>
</dbReference>
<dbReference type="InterPro" id="IPR058245">
    <property type="entry name" value="NreC/VraR/RcsB-like_REC"/>
</dbReference>
<dbReference type="InterPro" id="IPR058244">
    <property type="entry name" value="EvgA"/>
</dbReference>
<feature type="domain" description="HTH luxR-type" evidence="5">
    <location>
        <begin position="137"/>
        <end position="202"/>
    </location>
</feature>
<proteinExistence type="predicted"/>
<dbReference type="InterPro" id="IPR001789">
    <property type="entry name" value="Sig_transdc_resp-reg_receiver"/>
</dbReference>
<dbReference type="Proteomes" id="UP000043316">
    <property type="component" value="Unassembled WGS sequence"/>
</dbReference>
<dbReference type="InterPro" id="IPR000792">
    <property type="entry name" value="Tscrpt_reg_LuxR_C"/>
</dbReference>
<dbReference type="SUPFAM" id="SSF52172">
    <property type="entry name" value="CheY-like"/>
    <property type="match status" value="1"/>
</dbReference>
<dbReference type="SUPFAM" id="SSF46894">
    <property type="entry name" value="C-terminal effector domain of the bipartite response regulators"/>
    <property type="match status" value="1"/>
</dbReference>
<keyword evidence="3" id="KW-0238">DNA-binding</keyword>
<sequence length="204" mass="22964">MKAIIIDNHPLARAVIRNLLENAGVNVLFESDNGAEALKLMKNTQPDVVILDVDMPRLSGIEVIVKLRKKRYSGIIIVVSAHNDLFYSQRSADAGANAFISKKHCITDIIPAIEAAQKGYSYFPFISDELNVKPTSEKEKLDLLSMQEIKVMRYILDSLSTMSIASEMRISSKTVSTYKSRLMDKLECKTLMDLFSFARRNKIC</sequence>
<dbReference type="CDD" id="cd17535">
    <property type="entry name" value="REC_NarL-like"/>
    <property type="match status" value="1"/>
</dbReference>
<organism evidence="7 8">
    <name type="scientific">Yersinia intermedia</name>
    <dbReference type="NCBI Taxonomy" id="631"/>
    <lineage>
        <taxon>Bacteria</taxon>
        <taxon>Pseudomonadati</taxon>
        <taxon>Pseudomonadota</taxon>
        <taxon>Gammaproteobacteria</taxon>
        <taxon>Enterobacterales</taxon>
        <taxon>Yersiniaceae</taxon>
        <taxon>Yersinia</taxon>
    </lineage>
</organism>
<evidence type="ECO:0000313" key="7">
    <source>
        <dbReference type="EMBL" id="CRY56990.1"/>
    </source>
</evidence>
<dbReference type="SMART" id="SM00421">
    <property type="entry name" value="HTH_LUXR"/>
    <property type="match status" value="1"/>
</dbReference>
<evidence type="ECO:0000256" key="2">
    <source>
        <dbReference type="ARBA" id="ARBA00023012"/>
    </source>
</evidence>
<dbReference type="SMART" id="SM00448">
    <property type="entry name" value="REC"/>
    <property type="match status" value="1"/>
</dbReference>
<feature type="domain" description="Response regulatory" evidence="6">
    <location>
        <begin position="2"/>
        <end position="117"/>
    </location>
</feature>
<dbReference type="PROSITE" id="PS50043">
    <property type="entry name" value="HTH_LUXR_2"/>
    <property type="match status" value="1"/>
</dbReference>
<dbReference type="GO" id="GO:0000160">
    <property type="term" value="P:phosphorelay signal transduction system"/>
    <property type="evidence" value="ECO:0007669"/>
    <property type="project" value="InterPro"/>
</dbReference>
<evidence type="ECO:0000256" key="3">
    <source>
        <dbReference type="ARBA" id="ARBA00023125"/>
    </source>
</evidence>
<dbReference type="PROSITE" id="PS50110">
    <property type="entry name" value="RESPONSE_REGULATORY"/>
    <property type="match status" value="1"/>
</dbReference>
<dbReference type="EMBL" id="CWJI01000019">
    <property type="protein sequence ID" value="CRY56990.1"/>
    <property type="molecule type" value="Genomic_DNA"/>
</dbReference>
<protein>
    <submittedName>
        <fullName evidence="7">Putative two-component response regulator</fullName>
    </submittedName>
</protein>
<dbReference type="InterPro" id="IPR051015">
    <property type="entry name" value="EvgA-like"/>
</dbReference>
<reference evidence="8" key="1">
    <citation type="submission" date="2015-03" db="EMBL/GenBank/DDBJ databases">
        <authorList>
            <consortium name="Pathogen Informatics"/>
        </authorList>
    </citation>
    <scope>NUCLEOTIDE SEQUENCE [LARGE SCALE GENOMIC DNA]</scope>
    <source>
        <strain evidence="8">R148</strain>
    </source>
</reference>
<dbReference type="NCBIfam" id="NF007419">
    <property type="entry name" value="PRK09958.1"/>
    <property type="match status" value="1"/>
</dbReference>
<dbReference type="GO" id="GO:0006355">
    <property type="term" value="P:regulation of DNA-templated transcription"/>
    <property type="evidence" value="ECO:0007669"/>
    <property type="project" value="InterPro"/>
</dbReference>
<gene>
    <name evidence="7" type="primary">evgA_2</name>
    <name evidence="7" type="ORF">ERS008476_04037</name>
</gene>
<evidence type="ECO:0000256" key="4">
    <source>
        <dbReference type="PROSITE-ProRule" id="PRU00169"/>
    </source>
</evidence>
<dbReference type="PRINTS" id="PR00038">
    <property type="entry name" value="HTHLUXR"/>
</dbReference>
<evidence type="ECO:0000256" key="1">
    <source>
        <dbReference type="ARBA" id="ARBA00022553"/>
    </source>
</evidence>
<dbReference type="Pfam" id="PF00196">
    <property type="entry name" value="GerE"/>
    <property type="match status" value="1"/>
</dbReference>
<keyword evidence="2" id="KW-0902">Two-component regulatory system</keyword>
<dbReference type="InterPro" id="IPR016032">
    <property type="entry name" value="Sig_transdc_resp-reg_C-effctor"/>
</dbReference>
<dbReference type="GO" id="GO:0003677">
    <property type="term" value="F:DNA binding"/>
    <property type="evidence" value="ECO:0007669"/>
    <property type="project" value="UniProtKB-KW"/>
</dbReference>
<dbReference type="CDD" id="cd06170">
    <property type="entry name" value="LuxR_C_like"/>
    <property type="match status" value="1"/>
</dbReference>
<dbReference type="Gene3D" id="3.40.50.2300">
    <property type="match status" value="1"/>
</dbReference>
<keyword evidence="1 4" id="KW-0597">Phosphoprotein</keyword>
<accession>A0A0H5M0Z2</accession>
<dbReference type="Pfam" id="PF00072">
    <property type="entry name" value="Response_reg"/>
    <property type="match status" value="1"/>
</dbReference>